<accession>A0ABS2QRF7</accession>
<feature type="signal peptide" evidence="2">
    <location>
        <begin position="1"/>
        <end position="19"/>
    </location>
</feature>
<organism evidence="3 4">
    <name type="scientific">Priestia iocasae</name>
    <dbReference type="NCBI Taxonomy" id="2291674"/>
    <lineage>
        <taxon>Bacteria</taxon>
        <taxon>Bacillati</taxon>
        <taxon>Bacillota</taxon>
        <taxon>Bacilli</taxon>
        <taxon>Bacillales</taxon>
        <taxon>Bacillaceae</taxon>
        <taxon>Priestia</taxon>
    </lineage>
</organism>
<feature type="compositionally biased region" description="Acidic residues" evidence="1">
    <location>
        <begin position="37"/>
        <end position="54"/>
    </location>
</feature>
<evidence type="ECO:0000256" key="1">
    <source>
        <dbReference type="SAM" id="MobiDB-lite"/>
    </source>
</evidence>
<gene>
    <name evidence="3" type="ORF">JOC83_000866</name>
</gene>
<keyword evidence="2" id="KW-0732">Signal</keyword>
<evidence type="ECO:0000313" key="4">
    <source>
        <dbReference type="Proteomes" id="UP000809829"/>
    </source>
</evidence>
<keyword evidence="4" id="KW-1185">Reference proteome</keyword>
<dbReference type="RefSeq" id="WP_205184256.1">
    <property type="nucleotide sequence ID" value="NZ_JAFBFC010000001.1"/>
</dbReference>
<feature type="region of interest" description="Disordered" evidence="1">
    <location>
        <begin position="18"/>
        <end position="66"/>
    </location>
</feature>
<sequence length="220" mass="24826">MKKWLFIFLACGLTMTACGTTNNTSDETNGQTPAIEEPQENEATQPEDSEETNGDEPVSSDDNQLIRLPEQLMTYEVEGMKEEQTGFLKQSNNQDYSLYVMENYTMTEEEPGKDVISYNNNKEMWMRVELLEETSDLSQVEEETKAMMEAGFEEANKVEGPTGKDFNVVAAFEGQLQNEKGAAYVVEGNDHHPPLRLTIFAPAEAESYTPFMEMAKTIQK</sequence>
<comment type="caution">
    <text evidence="3">The sequence shown here is derived from an EMBL/GenBank/DDBJ whole genome shotgun (WGS) entry which is preliminary data.</text>
</comment>
<dbReference type="Proteomes" id="UP000809829">
    <property type="component" value="Unassembled WGS sequence"/>
</dbReference>
<reference evidence="3 4" key="1">
    <citation type="submission" date="2021-01" db="EMBL/GenBank/DDBJ databases">
        <title>Genomic Encyclopedia of Type Strains, Phase IV (KMG-IV): sequencing the most valuable type-strain genomes for metagenomic binning, comparative biology and taxonomic classification.</title>
        <authorList>
            <person name="Goeker M."/>
        </authorList>
    </citation>
    <scope>NUCLEOTIDE SEQUENCE [LARGE SCALE GENOMIC DNA]</scope>
    <source>
        <strain evidence="3 4">DSM 104297</strain>
    </source>
</reference>
<feature type="compositionally biased region" description="Polar residues" evidence="1">
    <location>
        <begin position="18"/>
        <end position="32"/>
    </location>
</feature>
<name>A0ABS2QRF7_9BACI</name>
<dbReference type="PROSITE" id="PS51257">
    <property type="entry name" value="PROKAR_LIPOPROTEIN"/>
    <property type="match status" value="1"/>
</dbReference>
<proteinExistence type="predicted"/>
<evidence type="ECO:0000313" key="3">
    <source>
        <dbReference type="EMBL" id="MBM7702040.1"/>
    </source>
</evidence>
<feature type="chain" id="PRO_5045913123" description="Lipoprotein" evidence="2">
    <location>
        <begin position="20"/>
        <end position="220"/>
    </location>
</feature>
<evidence type="ECO:0008006" key="5">
    <source>
        <dbReference type="Google" id="ProtNLM"/>
    </source>
</evidence>
<protein>
    <recommendedName>
        <fullName evidence="5">Lipoprotein</fullName>
    </recommendedName>
</protein>
<dbReference type="EMBL" id="JAFBFC010000001">
    <property type="protein sequence ID" value="MBM7702040.1"/>
    <property type="molecule type" value="Genomic_DNA"/>
</dbReference>
<evidence type="ECO:0000256" key="2">
    <source>
        <dbReference type="SAM" id="SignalP"/>
    </source>
</evidence>